<feature type="transmembrane region" description="Helical" evidence="2">
    <location>
        <begin position="537"/>
        <end position="557"/>
    </location>
</feature>
<evidence type="ECO:0000313" key="5">
    <source>
        <dbReference type="Proteomes" id="UP000094527"/>
    </source>
</evidence>
<keyword evidence="2" id="KW-0812">Transmembrane</keyword>
<protein>
    <recommendedName>
        <fullName evidence="6">Ferric-chelate reductase 1</fullName>
    </recommendedName>
</protein>
<comment type="caution">
    <text evidence="4">The sequence shown here is derived from an EMBL/GenBank/DDBJ whole genome shotgun (WGS) entry which is preliminary data.</text>
</comment>
<keyword evidence="5" id="KW-1185">Reference proteome</keyword>
<dbReference type="Proteomes" id="UP000094527">
    <property type="component" value="Unassembled WGS sequence"/>
</dbReference>
<feature type="signal peptide" evidence="3">
    <location>
        <begin position="1"/>
        <end position="24"/>
    </location>
</feature>
<evidence type="ECO:0000313" key="4">
    <source>
        <dbReference type="EMBL" id="ODN00620.1"/>
    </source>
</evidence>
<feature type="transmembrane region" description="Helical" evidence="2">
    <location>
        <begin position="624"/>
        <end position="644"/>
    </location>
</feature>
<name>A0A1D2N5R1_ORCCI</name>
<evidence type="ECO:0000256" key="3">
    <source>
        <dbReference type="SAM" id="SignalP"/>
    </source>
</evidence>
<feature type="chain" id="PRO_5008905081" description="Ferric-chelate reductase 1" evidence="3">
    <location>
        <begin position="25"/>
        <end position="645"/>
    </location>
</feature>
<keyword evidence="2" id="KW-1133">Transmembrane helix</keyword>
<keyword evidence="3" id="KW-0732">Signal</keyword>
<feature type="transmembrane region" description="Helical" evidence="2">
    <location>
        <begin position="506"/>
        <end position="525"/>
    </location>
</feature>
<evidence type="ECO:0000256" key="2">
    <source>
        <dbReference type="SAM" id="Phobius"/>
    </source>
</evidence>
<accession>A0A1D2N5R1</accession>
<feature type="region of interest" description="Disordered" evidence="1">
    <location>
        <begin position="209"/>
        <end position="240"/>
    </location>
</feature>
<dbReference type="AlphaFoldDB" id="A0A1D2N5R1"/>
<feature type="transmembrane region" description="Helical" evidence="2">
    <location>
        <begin position="569"/>
        <end position="592"/>
    </location>
</feature>
<keyword evidence="2" id="KW-0472">Membrane</keyword>
<feature type="transmembrane region" description="Helical" evidence="2">
    <location>
        <begin position="436"/>
        <end position="455"/>
    </location>
</feature>
<organism evidence="4 5">
    <name type="scientific">Orchesella cincta</name>
    <name type="common">Springtail</name>
    <name type="synonym">Podura cincta</name>
    <dbReference type="NCBI Taxonomy" id="48709"/>
    <lineage>
        <taxon>Eukaryota</taxon>
        <taxon>Metazoa</taxon>
        <taxon>Ecdysozoa</taxon>
        <taxon>Arthropoda</taxon>
        <taxon>Hexapoda</taxon>
        <taxon>Collembola</taxon>
        <taxon>Entomobryomorpha</taxon>
        <taxon>Entomobryoidea</taxon>
        <taxon>Orchesellidae</taxon>
        <taxon>Orchesellinae</taxon>
        <taxon>Orchesella</taxon>
    </lineage>
</organism>
<gene>
    <name evidence="4" type="ORF">Ocin01_06053</name>
</gene>
<sequence>MLIFYLRGILLLLYISEWLLLATSQPRANYHIGYRKVNWCVTGRDEPELHEFPYSQFVPLLRRTNRLKLDSHIRYDLRFFDITTTQNDVGLGGRLFKTTHVVFKAEQLKDPEKTTKQVWEPMEIEGLVIQANSNPYTLALPTGQFFRPGADKDHIGEKDGELDVEIHCEDCDNLYWAGTIMCRKRAITQVEHPNILAWHYKQLRANETRPIHSSPSSGDDDIPSDPGEIPSPGPQSEVHSNFRFYSPKCAPTRRLMFTILVVRSFARQEYDIFYRGPYEVTVRDQENQSDLHPSPYFYLYTQVATCHHHSSSDITLEHPKKFEDFEMNHFFDCCIREEENRKTKITVELFGWQRRKSVSCLEKLYRKHTGPFDPRTIESGEESFQCFYPHMPRNCEDKDFESAKEHYDRCPPCEMPPTTTTMQPTTKPPSIYKRTVHGGLMIMTNFCLQPIVIYIARFYKETFNTKSYKGSKSWYWMHLLGGMVSSGMIYFGYFSGGHRNPDEVRGHVAIGNVYIITLAFCYLTAWGRHKDTFVTTIAELIHSCFGYVTISLAIASVESAPGLGFTSKMLVYLMVATQLFFMIILSMHICLLDKKLGMKPKRRHFPTVEARFDEIAVPKAKFRIIMLVIFSSITFCLSFASTFFE</sequence>
<dbReference type="EMBL" id="LJIJ01000196">
    <property type="protein sequence ID" value="ODN00620.1"/>
    <property type="molecule type" value="Genomic_DNA"/>
</dbReference>
<evidence type="ECO:0008006" key="6">
    <source>
        <dbReference type="Google" id="ProtNLM"/>
    </source>
</evidence>
<evidence type="ECO:0000256" key="1">
    <source>
        <dbReference type="SAM" id="MobiDB-lite"/>
    </source>
</evidence>
<proteinExistence type="predicted"/>
<feature type="transmembrane region" description="Helical" evidence="2">
    <location>
        <begin position="475"/>
        <end position="494"/>
    </location>
</feature>
<reference evidence="4 5" key="1">
    <citation type="journal article" date="2016" name="Genome Biol. Evol.">
        <title>Gene Family Evolution Reflects Adaptation to Soil Environmental Stressors in the Genome of the Collembolan Orchesella cincta.</title>
        <authorList>
            <person name="Faddeeva-Vakhrusheva A."/>
            <person name="Derks M.F."/>
            <person name="Anvar S.Y."/>
            <person name="Agamennone V."/>
            <person name="Suring W."/>
            <person name="Smit S."/>
            <person name="van Straalen N.M."/>
            <person name="Roelofs D."/>
        </authorList>
    </citation>
    <scope>NUCLEOTIDE SEQUENCE [LARGE SCALE GENOMIC DNA]</scope>
    <source>
        <tissue evidence="4">Mixed pool</tissue>
    </source>
</reference>